<evidence type="ECO:0000256" key="1">
    <source>
        <dbReference type="SAM" id="MobiDB-lite"/>
    </source>
</evidence>
<dbReference type="AlphaFoldDB" id="A0AA39YS03"/>
<evidence type="ECO:0000313" key="2">
    <source>
        <dbReference type="EMBL" id="KAK0657571.1"/>
    </source>
</evidence>
<feature type="compositionally biased region" description="Basic and acidic residues" evidence="1">
    <location>
        <begin position="1079"/>
        <end position="1112"/>
    </location>
</feature>
<feature type="compositionally biased region" description="Basic and acidic residues" evidence="1">
    <location>
        <begin position="1139"/>
        <end position="1148"/>
    </location>
</feature>
<gene>
    <name evidence="2" type="ORF">B0T16DRAFT_63407</name>
</gene>
<dbReference type="EMBL" id="JAULSV010000001">
    <property type="protein sequence ID" value="KAK0657571.1"/>
    <property type="molecule type" value="Genomic_DNA"/>
</dbReference>
<proteinExistence type="predicted"/>
<dbReference type="Proteomes" id="UP001174936">
    <property type="component" value="Unassembled WGS sequence"/>
</dbReference>
<name>A0AA39YS03_9PEZI</name>
<protein>
    <submittedName>
        <fullName evidence="2">Uncharacterized protein</fullName>
    </submittedName>
</protein>
<keyword evidence="3" id="KW-1185">Reference proteome</keyword>
<feature type="region of interest" description="Disordered" evidence="1">
    <location>
        <begin position="1061"/>
        <end position="1148"/>
    </location>
</feature>
<feature type="compositionally biased region" description="Acidic residues" evidence="1">
    <location>
        <begin position="1123"/>
        <end position="1135"/>
    </location>
</feature>
<organism evidence="2 3">
    <name type="scientific">Cercophora newfieldiana</name>
    <dbReference type="NCBI Taxonomy" id="92897"/>
    <lineage>
        <taxon>Eukaryota</taxon>
        <taxon>Fungi</taxon>
        <taxon>Dikarya</taxon>
        <taxon>Ascomycota</taxon>
        <taxon>Pezizomycotina</taxon>
        <taxon>Sordariomycetes</taxon>
        <taxon>Sordariomycetidae</taxon>
        <taxon>Sordariales</taxon>
        <taxon>Lasiosphaeriaceae</taxon>
        <taxon>Cercophora</taxon>
    </lineage>
</organism>
<reference evidence="2" key="1">
    <citation type="submission" date="2023-06" db="EMBL/GenBank/DDBJ databases">
        <title>Genome-scale phylogeny and comparative genomics of the fungal order Sordariales.</title>
        <authorList>
            <consortium name="Lawrence Berkeley National Laboratory"/>
            <person name="Hensen N."/>
            <person name="Bonometti L."/>
            <person name="Westerberg I."/>
            <person name="Brannstrom I.O."/>
            <person name="Guillou S."/>
            <person name="Cros-Aarteil S."/>
            <person name="Calhoun S."/>
            <person name="Haridas S."/>
            <person name="Kuo A."/>
            <person name="Mondo S."/>
            <person name="Pangilinan J."/>
            <person name="Riley R."/>
            <person name="Labutti K."/>
            <person name="Andreopoulos B."/>
            <person name="Lipzen A."/>
            <person name="Chen C."/>
            <person name="Yanf M."/>
            <person name="Daum C."/>
            <person name="Ng V."/>
            <person name="Clum A."/>
            <person name="Steindorff A."/>
            <person name="Ohm R."/>
            <person name="Martin F."/>
            <person name="Silar P."/>
            <person name="Natvig D."/>
            <person name="Lalanne C."/>
            <person name="Gautier V."/>
            <person name="Ament-Velasquez S.L."/>
            <person name="Kruys A."/>
            <person name="Hutchinson M.I."/>
            <person name="Powell A.J."/>
            <person name="Barry K."/>
            <person name="Miller A.N."/>
            <person name="Grigoriev I.V."/>
            <person name="Debuchy R."/>
            <person name="Gladieux P."/>
            <person name="Thoren M.H."/>
            <person name="Johannesson H."/>
        </authorList>
    </citation>
    <scope>NUCLEOTIDE SEQUENCE</scope>
    <source>
        <strain evidence="2">SMH2532-1</strain>
    </source>
</reference>
<sequence>MIPGTPPPTPPPSSPLGVDDYVRQEFNQQSPAQARAARGRVVDDGLIEFLEEYSRSANALPKLRHWLQDQVLAPVPQGTNRGDFIEYHLRNPEVGNYDAGSEFFNRLRGYRFINNWIEPDDKEFAQIPDAYRPSPNTPRPQPSTRIAMAFAGDSKLKRLQKKLDRWTQKPAAMDLGEEDEDLPFQADDDNADVFAWLSTASHANFKSGAPPPDPAAAPLAHSFYKDRKLQPLVVLLGLIKNFLADQDVDRCKDWGDEFDKLAKYLQWLAEEDTSDQLGNASETTRALFDEVVAMMKTHTLFERHKHGIKSLEIPPPPTVPQRSTRLDWAGAVHDWPGASLEPAIPKRDLPRPLCPRDPVPVNTMPSKKSDNPSAWDSFVRDTAHFWSDNTASGAPDSNLARIEAQTFDEYLKRGYTQGVARDKNTGLTVLPDPDRTMVYPGDKEGWAKERGARRAGFLTTLRYYDAKEQRGLATSLGRISLPLSPQALKEARDAPRRPQWDASSLPRHKMPAQLETQPFLFYYRDYLQNLRPTLKTALATAQSDYASHVALPPNLAVGGPFTRRCVDWRTQQQENLMARCQKALQMLQEAKRHAPRDLLNQMIDVAEACLNGELYSHESTQDIQLTDDQWDSPSAGPVSDSHYRIPRQIDDEDIRWIKFLASDGASDAWTGGFTPDTPKDKYRLFLIFATRVKKLLDDRNPDGLFSDFDKEVSVEQLLAVLNAGVGSSPVDKVEFGPYDAMAWLTRLRDSGHIQFREDISCYGVIRRPDNVYHPEDRVFMDGSPRRPSFEAIQDWDYVIGNEIHANAQVHNFFKALALRLGYTIWVLKQALKSSPPFLQPRASELVKSIDKWKKTCTPEGKGDLIKLVKSIDSQANVDKNNVLPWLREKIINEINANDTMLAPGRERHFTGGDGLNYVVLVRDHNWEWASERVRGRTVPRFMDVNRWPQGHGYLSSDDKLNYDADERVDPALIYDPSAQDPINLRFFRPRLRRYGEDRDDVRWRPGRPIFPVGDTRRQQRVIEQYMTSMVNNAIGMEEPQPTWGSLFSGIFNPVKRLLPFNAPKDDDGMPPEHPPLPPVDRKYVPKSWDPERERTKRDALEKKRAARQERRGGWKRSKYDPPVPDEMDLDDDDSTFEGPDERPEIFYG</sequence>
<comment type="caution">
    <text evidence="2">The sequence shown here is derived from an EMBL/GenBank/DDBJ whole genome shotgun (WGS) entry which is preliminary data.</text>
</comment>
<evidence type="ECO:0000313" key="3">
    <source>
        <dbReference type="Proteomes" id="UP001174936"/>
    </source>
</evidence>
<accession>A0AA39YS03</accession>